<dbReference type="SUPFAM" id="SSF49785">
    <property type="entry name" value="Galactose-binding domain-like"/>
    <property type="match status" value="1"/>
</dbReference>
<keyword evidence="2" id="KW-1185">Reference proteome</keyword>
<name>A0A1A8XXB0_9PROT</name>
<dbReference type="InterPro" id="IPR013424">
    <property type="entry name" value="Ice-binding_C"/>
</dbReference>
<evidence type="ECO:0000313" key="1">
    <source>
        <dbReference type="EMBL" id="SBT08663.1"/>
    </source>
</evidence>
<dbReference type="STRING" id="1860102.ACCAA_600019"/>
<protein>
    <recommendedName>
        <fullName evidence="3">F5/8 type C domain-containing protein</fullName>
    </recommendedName>
</protein>
<dbReference type="EMBL" id="FLQX01000139">
    <property type="protein sequence ID" value="SBT08663.1"/>
    <property type="molecule type" value="Genomic_DNA"/>
</dbReference>
<organism evidence="1 2">
    <name type="scientific">Candidatus Accumulibacter aalborgensis</name>
    <dbReference type="NCBI Taxonomy" id="1860102"/>
    <lineage>
        <taxon>Bacteria</taxon>
        <taxon>Pseudomonadati</taxon>
        <taxon>Pseudomonadota</taxon>
        <taxon>Betaproteobacteria</taxon>
        <taxon>Candidatus Accumulibacter</taxon>
    </lineage>
</organism>
<dbReference type="InterPro" id="IPR008979">
    <property type="entry name" value="Galactose-bd-like_sf"/>
</dbReference>
<dbReference type="NCBIfam" id="TIGR02595">
    <property type="entry name" value="PEP_CTERM"/>
    <property type="match status" value="1"/>
</dbReference>
<reference evidence="1 2" key="1">
    <citation type="submission" date="2016-06" db="EMBL/GenBank/DDBJ databases">
        <authorList>
            <person name="Kjaerup R.B."/>
            <person name="Dalgaard T.S."/>
            <person name="Juul-Madsen H.R."/>
        </authorList>
    </citation>
    <scope>NUCLEOTIDE SEQUENCE [LARGE SCALE GENOMIC DNA]</scope>
    <source>
        <strain evidence="1">3</strain>
    </source>
</reference>
<dbReference type="RefSeq" id="WP_186408391.1">
    <property type="nucleotide sequence ID" value="NZ_FLQX01000139.1"/>
</dbReference>
<dbReference type="AlphaFoldDB" id="A0A1A8XXB0"/>
<dbReference type="Proteomes" id="UP000199169">
    <property type="component" value="Unassembled WGS sequence"/>
</dbReference>
<dbReference type="Gene3D" id="2.60.120.260">
    <property type="entry name" value="Galactose-binding domain-like"/>
    <property type="match status" value="1"/>
</dbReference>
<sequence length="247" mass="26818">MNLTLTWYQKAFAGLLFTSQLFIWPGRVEASPISGVTIYVVSSELTSSNSIYDRAAIHVVDGSGLDAIGRHTNLPDGTMWDANTFIPSLTNGPTDIGPTITFNLGSKYVLNSFRVWNFNSFRDLNGVPYTERSIRSVDISTSNDGASYANLGAFLFSQAPGTSDYLGELVSPFNVTAQFVRFNILSNYANDMTFGVGLSEIQFFGSSSPTSAPEPSTSLLFVTGLISLLIKKHSKGPWSHASRMPQG</sequence>
<accession>A0A1A8XXB0</accession>
<evidence type="ECO:0008006" key="3">
    <source>
        <dbReference type="Google" id="ProtNLM"/>
    </source>
</evidence>
<evidence type="ECO:0000313" key="2">
    <source>
        <dbReference type="Proteomes" id="UP000199169"/>
    </source>
</evidence>
<proteinExistence type="predicted"/>
<gene>
    <name evidence="1" type="ORF">ACCAA_600019</name>
</gene>